<evidence type="ECO:0000256" key="1">
    <source>
        <dbReference type="SAM" id="MobiDB-lite"/>
    </source>
</evidence>
<protein>
    <submittedName>
        <fullName evidence="3">Uncharacterized protein</fullName>
    </submittedName>
</protein>
<dbReference type="Proteomes" id="UP001597393">
    <property type="component" value="Unassembled WGS sequence"/>
</dbReference>
<sequence length="113" mass="12962">MKTEEQGNQQGKQTQSGDKQKPSFMQVVNHPVTYALITVVSVFWFVLYYVTDRSDKHNQQMTEMQDRLYKQMIEEVRNQVTPAVDKVKEAAIKVDSAAVKVDSVAQQQKGVKR</sequence>
<comment type="caution">
    <text evidence="3">The sequence shown here is derived from an EMBL/GenBank/DDBJ whole genome shotgun (WGS) entry which is preliminary data.</text>
</comment>
<keyword evidence="2" id="KW-0472">Membrane</keyword>
<accession>A0ABW5NNE7</accession>
<dbReference type="EMBL" id="JBHUMA010000009">
    <property type="protein sequence ID" value="MFD2600168.1"/>
    <property type="molecule type" value="Genomic_DNA"/>
</dbReference>
<dbReference type="RefSeq" id="WP_380870308.1">
    <property type="nucleotide sequence ID" value="NZ_JBHUMA010000009.1"/>
</dbReference>
<gene>
    <name evidence="3" type="ORF">ACFSQ3_14515</name>
</gene>
<keyword evidence="4" id="KW-1185">Reference proteome</keyword>
<evidence type="ECO:0000256" key="2">
    <source>
        <dbReference type="SAM" id="Phobius"/>
    </source>
</evidence>
<feature type="region of interest" description="Disordered" evidence="1">
    <location>
        <begin position="1"/>
        <end position="22"/>
    </location>
</feature>
<evidence type="ECO:0000313" key="4">
    <source>
        <dbReference type="Proteomes" id="UP001597393"/>
    </source>
</evidence>
<reference evidence="4" key="1">
    <citation type="journal article" date="2019" name="Int. J. Syst. Evol. Microbiol.">
        <title>The Global Catalogue of Microorganisms (GCM) 10K type strain sequencing project: providing services to taxonomists for standard genome sequencing and annotation.</title>
        <authorList>
            <consortium name="The Broad Institute Genomics Platform"/>
            <consortium name="The Broad Institute Genome Sequencing Center for Infectious Disease"/>
            <person name="Wu L."/>
            <person name="Ma J."/>
        </authorList>
    </citation>
    <scope>NUCLEOTIDE SEQUENCE [LARGE SCALE GENOMIC DNA]</scope>
    <source>
        <strain evidence="4">KCTC 42248</strain>
    </source>
</reference>
<proteinExistence type="predicted"/>
<name>A0ABW5NNE7_9SPHI</name>
<organism evidence="3 4">
    <name type="scientific">Sphingobacterium corticis</name>
    <dbReference type="NCBI Taxonomy" id="1812823"/>
    <lineage>
        <taxon>Bacteria</taxon>
        <taxon>Pseudomonadati</taxon>
        <taxon>Bacteroidota</taxon>
        <taxon>Sphingobacteriia</taxon>
        <taxon>Sphingobacteriales</taxon>
        <taxon>Sphingobacteriaceae</taxon>
        <taxon>Sphingobacterium</taxon>
    </lineage>
</organism>
<feature type="transmembrane region" description="Helical" evidence="2">
    <location>
        <begin position="32"/>
        <end position="51"/>
    </location>
</feature>
<feature type="compositionally biased region" description="Polar residues" evidence="1">
    <location>
        <begin position="1"/>
        <end position="17"/>
    </location>
</feature>
<keyword evidence="2" id="KW-0812">Transmembrane</keyword>
<evidence type="ECO:0000313" key="3">
    <source>
        <dbReference type="EMBL" id="MFD2600168.1"/>
    </source>
</evidence>
<keyword evidence="2" id="KW-1133">Transmembrane helix</keyword>